<sequence>MNRILISIGLVFTISSCTDKVNDVPNVKTLLIQQLKSTHTNEEWFVPTKKAIEGLNLEQSNWRDSTENHSIGELTSHLIFWNEMNLKAFKGEKVSEFNDNNKETFKINNGQDWQYAIKKLDSIQTEWERLTENATEEQIMEWSAEIANMASHTAYHTGQIVYIRKRNGWWN</sequence>
<keyword evidence="3" id="KW-1185">Reference proteome</keyword>
<evidence type="ECO:0000313" key="3">
    <source>
        <dbReference type="Proteomes" id="UP000315363"/>
    </source>
</evidence>
<dbReference type="SUPFAM" id="SSF109854">
    <property type="entry name" value="DinB/YfiT-like putative metalloenzymes"/>
    <property type="match status" value="1"/>
</dbReference>
<dbReference type="InterPro" id="IPR034660">
    <property type="entry name" value="DinB/YfiT-like"/>
</dbReference>
<dbReference type="Gene3D" id="1.20.120.450">
    <property type="entry name" value="dinb family like domain"/>
    <property type="match status" value="1"/>
</dbReference>
<dbReference type="Pfam" id="PF12867">
    <property type="entry name" value="DinB_2"/>
    <property type="match status" value="1"/>
</dbReference>
<dbReference type="Proteomes" id="UP000315363">
    <property type="component" value="Unassembled WGS sequence"/>
</dbReference>
<evidence type="ECO:0000259" key="1">
    <source>
        <dbReference type="Pfam" id="PF12867"/>
    </source>
</evidence>
<protein>
    <submittedName>
        <fullName evidence="2">DinB family protein</fullName>
    </submittedName>
</protein>
<evidence type="ECO:0000313" key="2">
    <source>
        <dbReference type="EMBL" id="TQO38029.1"/>
    </source>
</evidence>
<proteinExistence type="predicted"/>
<dbReference type="InterPro" id="IPR024775">
    <property type="entry name" value="DinB-like"/>
</dbReference>
<feature type="domain" description="DinB-like" evidence="1">
    <location>
        <begin position="49"/>
        <end position="159"/>
    </location>
</feature>
<accession>A0ABY3ABF1</accession>
<reference evidence="2 3" key="1">
    <citation type="submission" date="2019-06" db="EMBL/GenBank/DDBJ databases">
        <title>A large-scale integrated study on North Sea by COGITO (Coastal Microbe Genomic &amp; Taxonomic Observatory).</title>
        <authorList>
            <person name="Teeling H."/>
        </authorList>
    </citation>
    <scope>NUCLEOTIDE SEQUENCE [LARGE SCALE GENOMIC DNA]</scope>
    <source>
        <strain evidence="2 3">MAR_2009_79</strain>
    </source>
</reference>
<dbReference type="EMBL" id="VHIF01000001">
    <property type="protein sequence ID" value="TQO38029.1"/>
    <property type="molecule type" value="Genomic_DNA"/>
</dbReference>
<name>A0ABY3ABF1_9FLAO</name>
<organism evidence="2 3">
    <name type="scientific">Arenibacter algicola</name>
    <dbReference type="NCBI Taxonomy" id="616991"/>
    <lineage>
        <taxon>Bacteria</taxon>
        <taxon>Pseudomonadati</taxon>
        <taxon>Bacteroidota</taxon>
        <taxon>Flavobacteriia</taxon>
        <taxon>Flavobacteriales</taxon>
        <taxon>Flavobacteriaceae</taxon>
        <taxon>Arenibacter</taxon>
    </lineage>
</organism>
<dbReference type="RefSeq" id="WP_142189770.1">
    <property type="nucleotide sequence ID" value="NZ_VHIF01000001.1"/>
</dbReference>
<comment type="caution">
    <text evidence="2">The sequence shown here is derived from an EMBL/GenBank/DDBJ whole genome shotgun (WGS) entry which is preliminary data.</text>
</comment>
<dbReference type="PROSITE" id="PS51257">
    <property type="entry name" value="PROKAR_LIPOPROTEIN"/>
    <property type="match status" value="1"/>
</dbReference>
<gene>
    <name evidence="2" type="ORF">GQ41_2662</name>
</gene>